<organism evidence="1 2">
    <name type="scientific">Rhizopus microsporus</name>
    <dbReference type="NCBI Taxonomy" id="58291"/>
    <lineage>
        <taxon>Eukaryota</taxon>
        <taxon>Fungi</taxon>
        <taxon>Fungi incertae sedis</taxon>
        <taxon>Mucoromycota</taxon>
        <taxon>Mucoromycotina</taxon>
        <taxon>Mucoromycetes</taxon>
        <taxon>Mucorales</taxon>
        <taxon>Mucorineae</taxon>
        <taxon>Rhizopodaceae</taxon>
        <taxon>Rhizopus</taxon>
    </lineage>
</organism>
<dbReference type="Proteomes" id="UP000242381">
    <property type="component" value="Unassembled WGS sequence"/>
</dbReference>
<name>A0A1X0RK64_RHIZD</name>
<sequence length="117" mass="13734">MEGLHRVVFWHAVYGSSHLGFESEIQKVAIDLARDFYLCLRNISTTIKPTAIHSERLSPRLILEQDDYEDYRENWQQLTCRGTLLSYFNIMLLAISEKSHGLSLNNHEKYQLNFIKC</sequence>
<gene>
    <name evidence="1" type="ORF">BCV71DRAFT_240134</name>
</gene>
<accession>A0A1X0RK64</accession>
<evidence type="ECO:0000313" key="2">
    <source>
        <dbReference type="Proteomes" id="UP000242381"/>
    </source>
</evidence>
<evidence type="ECO:0000313" key="1">
    <source>
        <dbReference type="EMBL" id="ORE12439.1"/>
    </source>
</evidence>
<reference evidence="1 2" key="1">
    <citation type="journal article" date="2016" name="Proc. Natl. Acad. Sci. U.S.A.">
        <title>Lipid metabolic changes in an early divergent fungus govern the establishment of a mutualistic symbiosis with endobacteria.</title>
        <authorList>
            <person name="Lastovetsky O.A."/>
            <person name="Gaspar M.L."/>
            <person name="Mondo S.J."/>
            <person name="LaButti K.M."/>
            <person name="Sandor L."/>
            <person name="Grigoriev I.V."/>
            <person name="Henry S.A."/>
            <person name="Pawlowska T.E."/>
        </authorList>
    </citation>
    <scope>NUCLEOTIDE SEQUENCE [LARGE SCALE GENOMIC DNA]</scope>
    <source>
        <strain evidence="1 2">ATCC 11559</strain>
    </source>
</reference>
<dbReference type="EMBL" id="KV921668">
    <property type="protein sequence ID" value="ORE12439.1"/>
    <property type="molecule type" value="Genomic_DNA"/>
</dbReference>
<protein>
    <submittedName>
        <fullName evidence="1">Uncharacterized protein</fullName>
    </submittedName>
</protein>
<proteinExistence type="predicted"/>
<dbReference type="AlphaFoldDB" id="A0A1X0RK64"/>